<reference evidence="1 2" key="1">
    <citation type="submission" date="2018-08" db="EMBL/GenBank/DDBJ databases">
        <title>Recombination of ecologically and evolutionarily significant loci maintains genetic cohesion in the Pseudomonas syringae species complex.</title>
        <authorList>
            <person name="Dillon M."/>
            <person name="Thakur S."/>
            <person name="Almeida R.N.D."/>
            <person name="Weir B.S."/>
            <person name="Guttman D.S."/>
        </authorList>
    </citation>
    <scope>NUCLEOTIDE SEQUENCE [LARGE SCALE GENOMIC DNA]</scope>
    <source>
        <strain evidence="1 2">ICMP 6917</strain>
    </source>
</reference>
<evidence type="ECO:0000313" key="2">
    <source>
        <dbReference type="Proteomes" id="UP000278332"/>
    </source>
</evidence>
<evidence type="ECO:0000313" key="1">
    <source>
        <dbReference type="EMBL" id="RMR54771.1"/>
    </source>
</evidence>
<sequence length="274" mass="30415">MVFRLHLPKGVTEMPLIPAFDALQIQHLANDIDAQGFTTLTNILSDTDLEQLRAFTDSQASKHPGEYFAYHGEKSLGESLLASLWSDPTFKQLMASLYRHAALQESPSEQIFPVLRCIQGSQGVRESNCFHFDASLVTALIPIYIPVDGEECGDLMLFTNARKLRNNVARNVVEKALLQNRFSRWLTCAAINRGWLRPTVLKLQPGNIYLFWGYRSLHANQPCSPGLKRATAILHFGDPHSGSTLTRLILGMNQGRAARVSAQTSSSPPEPTSP</sequence>
<dbReference type="AlphaFoldDB" id="A0A3M4VSG2"/>
<protein>
    <recommendedName>
        <fullName evidence="3">Phytanoyl-CoA dioxygenase</fullName>
    </recommendedName>
</protein>
<proteinExistence type="predicted"/>
<evidence type="ECO:0008006" key="3">
    <source>
        <dbReference type="Google" id="ProtNLM"/>
    </source>
</evidence>
<accession>A0A3M4VSG2</accession>
<dbReference type="Proteomes" id="UP000278332">
    <property type="component" value="Unassembled WGS sequence"/>
</dbReference>
<organism evidence="1 2">
    <name type="scientific">Pseudomonas cichorii</name>
    <dbReference type="NCBI Taxonomy" id="36746"/>
    <lineage>
        <taxon>Bacteria</taxon>
        <taxon>Pseudomonadati</taxon>
        <taxon>Pseudomonadota</taxon>
        <taxon>Gammaproteobacteria</taxon>
        <taxon>Pseudomonadales</taxon>
        <taxon>Pseudomonadaceae</taxon>
        <taxon>Pseudomonas</taxon>
    </lineage>
</organism>
<dbReference type="EMBL" id="RBRY01000111">
    <property type="protein sequence ID" value="RMR54771.1"/>
    <property type="molecule type" value="Genomic_DNA"/>
</dbReference>
<comment type="caution">
    <text evidence="1">The sequence shown here is derived from an EMBL/GenBank/DDBJ whole genome shotgun (WGS) entry which is preliminary data.</text>
</comment>
<name>A0A3M4VSG2_PSECI</name>
<gene>
    <name evidence="1" type="ORF">ALP84_03222</name>
</gene>